<sequence>MAIPVRPNNESYLAFKFYEYISTASQVESLINVQEQVIKKGEYVYDPSSDHKYIFEVVEGAVKLGSYTDAGDEFTFDVLFKNDFFGDLKYLNNQFFEFSKALIDTKLRVYKRDFFKKMVVQDPQVAEWFISYIVKRWCSTEKKLKKLHEKQADEKLSFMSTFFDIRVEDVHQNSYALIDLLTQKDLGDLIGVTRQTVANTAKRRANELIKTS</sequence>
<dbReference type="RefSeq" id="WP_090256689.1">
    <property type="nucleotide sequence ID" value="NZ_FOIR01000001.1"/>
</dbReference>
<organism evidence="2 3">
    <name type="scientific">Roseivirga pacifica</name>
    <dbReference type="NCBI Taxonomy" id="1267423"/>
    <lineage>
        <taxon>Bacteria</taxon>
        <taxon>Pseudomonadati</taxon>
        <taxon>Bacteroidota</taxon>
        <taxon>Cytophagia</taxon>
        <taxon>Cytophagales</taxon>
        <taxon>Roseivirgaceae</taxon>
        <taxon>Roseivirga</taxon>
    </lineage>
</organism>
<proteinExistence type="predicted"/>
<dbReference type="CDD" id="cd00038">
    <property type="entry name" value="CAP_ED"/>
    <property type="match status" value="1"/>
</dbReference>
<dbReference type="Gene3D" id="2.60.120.10">
    <property type="entry name" value="Jelly Rolls"/>
    <property type="match status" value="1"/>
</dbReference>
<dbReference type="PROSITE" id="PS50042">
    <property type="entry name" value="CNMP_BINDING_3"/>
    <property type="match status" value="1"/>
</dbReference>
<accession>A0A1I0MFV7</accession>
<dbReference type="EMBL" id="FOIR01000001">
    <property type="protein sequence ID" value="SEV87253.1"/>
    <property type="molecule type" value="Genomic_DNA"/>
</dbReference>
<feature type="domain" description="Cyclic nucleotide-binding" evidence="1">
    <location>
        <begin position="17"/>
        <end position="136"/>
    </location>
</feature>
<dbReference type="GeneID" id="99985130"/>
<dbReference type="SUPFAM" id="SSF51206">
    <property type="entry name" value="cAMP-binding domain-like"/>
    <property type="match status" value="1"/>
</dbReference>
<evidence type="ECO:0000259" key="1">
    <source>
        <dbReference type="PROSITE" id="PS50042"/>
    </source>
</evidence>
<protein>
    <submittedName>
        <fullName evidence="2">cAMP-binding domain of CRP or a regulatory subunit of cAMP-dependent protein kinases</fullName>
    </submittedName>
</protein>
<dbReference type="Proteomes" id="UP000199437">
    <property type="component" value="Unassembled WGS sequence"/>
</dbReference>
<dbReference type="InterPro" id="IPR014710">
    <property type="entry name" value="RmlC-like_jellyroll"/>
</dbReference>
<dbReference type="STRING" id="1267423.SAMN05216290_0367"/>
<dbReference type="Pfam" id="PF00027">
    <property type="entry name" value="cNMP_binding"/>
    <property type="match status" value="1"/>
</dbReference>
<dbReference type="AlphaFoldDB" id="A0A1I0MFV7"/>
<name>A0A1I0MFV7_9BACT</name>
<dbReference type="InterPro" id="IPR018490">
    <property type="entry name" value="cNMP-bd_dom_sf"/>
</dbReference>
<gene>
    <name evidence="2" type="ORF">SAMN05216290_0367</name>
</gene>
<evidence type="ECO:0000313" key="3">
    <source>
        <dbReference type="Proteomes" id="UP000199437"/>
    </source>
</evidence>
<keyword evidence="2" id="KW-0418">Kinase</keyword>
<evidence type="ECO:0000313" key="2">
    <source>
        <dbReference type="EMBL" id="SEV87253.1"/>
    </source>
</evidence>
<dbReference type="OrthoDB" id="667966at2"/>
<keyword evidence="2" id="KW-0808">Transferase</keyword>
<dbReference type="GO" id="GO:0016301">
    <property type="term" value="F:kinase activity"/>
    <property type="evidence" value="ECO:0007669"/>
    <property type="project" value="UniProtKB-KW"/>
</dbReference>
<keyword evidence="3" id="KW-1185">Reference proteome</keyword>
<dbReference type="InterPro" id="IPR000595">
    <property type="entry name" value="cNMP-bd_dom"/>
</dbReference>
<reference evidence="3" key="1">
    <citation type="submission" date="2016-10" db="EMBL/GenBank/DDBJ databases">
        <authorList>
            <person name="Varghese N."/>
            <person name="Submissions S."/>
        </authorList>
    </citation>
    <scope>NUCLEOTIDE SEQUENCE [LARGE SCALE GENOMIC DNA]</scope>
    <source>
        <strain evidence="3">CGMCC 1.12402</strain>
    </source>
</reference>